<protein>
    <submittedName>
        <fullName evidence="2">KNTase domain-containing protein</fullName>
    </submittedName>
</protein>
<dbReference type="Gene3D" id="1.20.120.330">
    <property type="entry name" value="Nucleotidyltransferases domain 2"/>
    <property type="match status" value="1"/>
</dbReference>
<sequence length="253" mass="29011">MLPYPAATTREEKMNIIHQMKDRLLQLHGNDILAIGLYGSIAQGIDGPYSDIELRVVTKDGVSLPGHEFIYDPFKIEIGMVQKGEIFKAASSVDDSWAITAGAYVHLQELYDPTNLLEEIRELPLQVSDEAIRETMREFMIWEPYETMGKIRNNVQAGNLCYLPLGAKDLTWQTAKLIGLANRTFYNTRAKTLEESLSLESRPSGYDELAQLVMRGQLLQIDHLYELCERLWTGLNTWYEKMNIEYKSKELPF</sequence>
<comment type="caution">
    <text evidence="2">The sequence shown here is derived from an EMBL/GenBank/DDBJ whole genome shotgun (WGS) entry which is preliminary data.</text>
</comment>
<proteinExistence type="predicted"/>
<gene>
    <name evidence="2" type="ORF">AWU65_11140</name>
</gene>
<reference evidence="2" key="1">
    <citation type="journal article" date="2016" name="Genome Announc.">
        <title>Draft genomes of two strains of Paenibacillus glucanolyticus with capability to degrade lignocellulose.</title>
        <authorList>
            <person name="Mathews S.L."/>
            <person name="Pawlak J."/>
            <person name="Grunden A.M."/>
        </authorList>
    </citation>
    <scope>NUCLEOTIDE SEQUENCE [LARGE SCALE GENOMIC DNA]</scope>
    <source>
        <strain evidence="2">SLM1</strain>
    </source>
</reference>
<dbReference type="Gene3D" id="3.30.460.10">
    <property type="entry name" value="Beta Polymerase, domain 2"/>
    <property type="match status" value="1"/>
</dbReference>
<dbReference type="SUPFAM" id="SSF81301">
    <property type="entry name" value="Nucleotidyltransferase"/>
    <property type="match status" value="1"/>
</dbReference>
<name>A0A163J8C8_9BACL</name>
<evidence type="ECO:0000313" key="2">
    <source>
        <dbReference type="EMBL" id="KZS46431.1"/>
    </source>
</evidence>
<keyword evidence="3" id="KW-1185">Reference proteome</keyword>
<dbReference type="InterPro" id="IPR043519">
    <property type="entry name" value="NT_sf"/>
</dbReference>
<dbReference type="Proteomes" id="UP000076796">
    <property type="component" value="Unassembled WGS sequence"/>
</dbReference>
<feature type="domain" description="Kanamycin nucleotidyltransferase C-terminal" evidence="1">
    <location>
        <begin position="117"/>
        <end position="243"/>
    </location>
</feature>
<dbReference type="GO" id="GO:0016779">
    <property type="term" value="F:nucleotidyltransferase activity"/>
    <property type="evidence" value="ECO:0007669"/>
    <property type="project" value="InterPro"/>
</dbReference>
<accession>A0A163J8C8</accession>
<dbReference type="EMBL" id="LWMH01000001">
    <property type="protein sequence ID" value="KZS46431.1"/>
    <property type="molecule type" value="Genomic_DNA"/>
</dbReference>
<dbReference type="RefSeq" id="WP_063478302.1">
    <property type="nucleotide sequence ID" value="NZ_CP147845.1"/>
</dbReference>
<dbReference type="GO" id="GO:0046677">
    <property type="term" value="P:response to antibiotic"/>
    <property type="evidence" value="ECO:0007669"/>
    <property type="project" value="InterPro"/>
</dbReference>
<dbReference type="CDD" id="cd05403">
    <property type="entry name" value="NT_KNTase_like"/>
    <property type="match status" value="1"/>
</dbReference>
<dbReference type="STRING" id="59843.A3958_10715"/>
<organism evidence="2 3">
    <name type="scientific">Paenibacillus glucanolyticus</name>
    <dbReference type="NCBI Taxonomy" id="59843"/>
    <lineage>
        <taxon>Bacteria</taxon>
        <taxon>Bacillati</taxon>
        <taxon>Bacillota</taxon>
        <taxon>Bacilli</taxon>
        <taxon>Bacillales</taxon>
        <taxon>Paenibacillaceae</taxon>
        <taxon>Paenibacillus</taxon>
    </lineage>
</organism>
<dbReference type="SUPFAM" id="SSF81593">
    <property type="entry name" value="Nucleotidyltransferase substrate binding subunit/domain"/>
    <property type="match status" value="1"/>
</dbReference>
<dbReference type="Pfam" id="PF07827">
    <property type="entry name" value="KNTase_C"/>
    <property type="match status" value="1"/>
</dbReference>
<dbReference type="AlphaFoldDB" id="A0A163J8C8"/>
<evidence type="ECO:0000259" key="1">
    <source>
        <dbReference type="Pfam" id="PF07827"/>
    </source>
</evidence>
<evidence type="ECO:0000313" key="3">
    <source>
        <dbReference type="Proteomes" id="UP000076796"/>
    </source>
</evidence>
<dbReference type="GeneID" id="97558258"/>
<dbReference type="InterPro" id="IPR012481">
    <property type="entry name" value="KNTase_C"/>
</dbReference>
<dbReference type="OrthoDB" id="24442at2"/>